<sequence>MPDTPLRPRLSVCMIVRNEAHTLPRCLQSIAGLYDELCIVDTGSTDDTLELAARYGAKTSRFTDCNGPDGKIINFALARDAALALASGDWVLQIDADEILESGAEVLHELLSLAKADYLGVTMRSEGGEWSSGRLFRRAKALGYRSPIHEYLEVDGPFAKVPQIVIHNLPDKTGKESASDRNIRLCLLALEQSPDEGRLLYYLGHEYRRLQRYEDAIACYSRALDLGNYPIGLFHSAYYLALSQMLSYQFADALVSAERAIAIDPRYAEGHCMAGDASSCLDDLTTARQHYLNALQCGQPPADAVLAVQRWTYDEHPRARLAAIEQALATDTSAVT</sequence>
<evidence type="ECO:0000313" key="5">
    <source>
        <dbReference type="Proteomes" id="UP001172778"/>
    </source>
</evidence>
<keyword evidence="5" id="KW-1185">Reference proteome</keyword>
<dbReference type="EMBL" id="JARRAF010000001">
    <property type="protein sequence ID" value="MDK2122713.1"/>
    <property type="molecule type" value="Genomic_DNA"/>
</dbReference>
<evidence type="ECO:0000256" key="2">
    <source>
        <dbReference type="PROSITE-ProRule" id="PRU00339"/>
    </source>
</evidence>
<reference evidence="4" key="1">
    <citation type="submission" date="2023-03" db="EMBL/GenBank/DDBJ databases">
        <title>Chitinimonas shenzhenensis gen. nov., sp. nov., a novel member of family Burkholderiaceae isolated from activated sludge collected in Shen Zhen, China.</title>
        <authorList>
            <person name="Wang X."/>
        </authorList>
    </citation>
    <scope>NUCLEOTIDE SEQUENCE</scope>
    <source>
        <strain evidence="4">DQS-5</strain>
    </source>
</reference>
<keyword evidence="2" id="KW-0802">TPR repeat</keyword>
<name>A0ABT7DRM4_9NEIS</name>
<protein>
    <submittedName>
        <fullName evidence="4">Glycosyltransferase</fullName>
        <ecNumber evidence="4">2.4.-.-</ecNumber>
    </submittedName>
</protein>
<dbReference type="Proteomes" id="UP001172778">
    <property type="component" value="Unassembled WGS sequence"/>
</dbReference>
<dbReference type="SUPFAM" id="SSF53448">
    <property type="entry name" value="Nucleotide-diphospho-sugar transferases"/>
    <property type="match status" value="1"/>
</dbReference>
<gene>
    <name evidence="4" type="ORF">PZA18_01480</name>
</gene>
<dbReference type="RefSeq" id="WP_284098991.1">
    <property type="nucleotide sequence ID" value="NZ_JARRAF010000001.1"/>
</dbReference>
<dbReference type="SUPFAM" id="SSF48452">
    <property type="entry name" value="TPR-like"/>
    <property type="match status" value="1"/>
</dbReference>
<keyword evidence="4" id="KW-0808">Transferase</keyword>
<dbReference type="InterPro" id="IPR029044">
    <property type="entry name" value="Nucleotide-diphossugar_trans"/>
</dbReference>
<comment type="caution">
    <text evidence="4">The sequence shown here is derived from an EMBL/GenBank/DDBJ whole genome shotgun (WGS) entry which is preliminary data.</text>
</comment>
<dbReference type="InterPro" id="IPR019734">
    <property type="entry name" value="TPR_rpt"/>
</dbReference>
<organism evidence="4 5">
    <name type="scientific">Parachitinimonas caeni</name>
    <dbReference type="NCBI Taxonomy" id="3031301"/>
    <lineage>
        <taxon>Bacteria</taxon>
        <taxon>Pseudomonadati</taxon>
        <taxon>Pseudomonadota</taxon>
        <taxon>Betaproteobacteria</taxon>
        <taxon>Neisseriales</taxon>
        <taxon>Chitinibacteraceae</taxon>
        <taxon>Parachitinimonas</taxon>
    </lineage>
</organism>
<proteinExistence type="inferred from homology"/>
<evidence type="ECO:0000256" key="1">
    <source>
        <dbReference type="ARBA" id="ARBA00038494"/>
    </source>
</evidence>
<dbReference type="PANTHER" id="PTHR43630">
    <property type="entry name" value="POLY-BETA-1,6-N-ACETYL-D-GLUCOSAMINE SYNTHASE"/>
    <property type="match status" value="1"/>
</dbReference>
<feature type="repeat" description="TPR" evidence="2">
    <location>
        <begin position="197"/>
        <end position="230"/>
    </location>
</feature>
<dbReference type="PANTHER" id="PTHR43630:SF2">
    <property type="entry name" value="GLYCOSYLTRANSFERASE"/>
    <property type="match status" value="1"/>
</dbReference>
<dbReference type="PROSITE" id="PS50005">
    <property type="entry name" value="TPR"/>
    <property type="match status" value="1"/>
</dbReference>
<dbReference type="InterPro" id="IPR001173">
    <property type="entry name" value="Glyco_trans_2-like"/>
</dbReference>
<dbReference type="SMART" id="SM00028">
    <property type="entry name" value="TPR"/>
    <property type="match status" value="3"/>
</dbReference>
<dbReference type="InterPro" id="IPR011990">
    <property type="entry name" value="TPR-like_helical_dom_sf"/>
</dbReference>
<dbReference type="Pfam" id="PF00515">
    <property type="entry name" value="TPR_1"/>
    <property type="match status" value="1"/>
</dbReference>
<dbReference type="Gene3D" id="3.90.550.10">
    <property type="entry name" value="Spore Coat Polysaccharide Biosynthesis Protein SpsA, Chain A"/>
    <property type="match status" value="1"/>
</dbReference>
<evidence type="ECO:0000259" key="3">
    <source>
        <dbReference type="Pfam" id="PF00535"/>
    </source>
</evidence>
<accession>A0ABT7DRM4</accession>
<keyword evidence="4" id="KW-0328">Glycosyltransferase</keyword>
<dbReference type="Pfam" id="PF00535">
    <property type="entry name" value="Glycos_transf_2"/>
    <property type="match status" value="1"/>
</dbReference>
<evidence type="ECO:0000313" key="4">
    <source>
        <dbReference type="EMBL" id="MDK2122713.1"/>
    </source>
</evidence>
<dbReference type="EC" id="2.4.-.-" evidence="4"/>
<dbReference type="Gene3D" id="1.25.40.10">
    <property type="entry name" value="Tetratricopeptide repeat domain"/>
    <property type="match status" value="1"/>
</dbReference>
<feature type="domain" description="Glycosyltransferase 2-like" evidence="3">
    <location>
        <begin position="11"/>
        <end position="138"/>
    </location>
</feature>
<comment type="similarity">
    <text evidence="1">Belongs to the glycosyltransferase 2 family. WaaE/KdtX subfamily.</text>
</comment>
<dbReference type="GO" id="GO:0016757">
    <property type="term" value="F:glycosyltransferase activity"/>
    <property type="evidence" value="ECO:0007669"/>
    <property type="project" value="UniProtKB-KW"/>
</dbReference>